<evidence type="ECO:0000313" key="1">
    <source>
        <dbReference type="EMBL" id="KRX32416.1"/>
    </source>
</evidence>
<name>A0A0V0T007_9BILA</name>
<gene>
    <name evidence="2" type="ORF">T05_10649</name>
    <name evidence="1" type="ORF">T05_3404</name>
</gene>
<keyword evidence="3" id="KW-1185">Reference proteome</keyword>
<comment type="caution">
    <text evidence="1">The sequence shown here is derived from an EMBL/GenBank/DDBJ whole genome shotgun (WGS) entry which is preliminary data.</text>
</comment>
<sequence>MENPEFWWYKFGFQEDTQKMNHPGLFSVSNHIEIKAAALLLRSCANDVRPTLSISVWSKMPLMSSFGHVSSSSPSHLVPGHHTMFARSVRNG</sequence>
<dbReference type="EMBL" id="JYDJ01001212">
    <property type="protein sequence ID" value="KRX32427.1"/>
    <property type="molecule type" value="Genomic_DNA"/>
</dbReference>
<evidence type="ECO:0000313" key="2">
    <source>
        <dbReference type="EMBL" id="KRX32427.1"/>
    </source>
</evidence>
<evidence type="ECO:0000313" key="3">
    <source>
        <dbReference type="Proteomes" id="UP000055048"/>
    </source>
</evidence>
<organism evidence="1 3">
    <name type="scientific">Trichinella murrelli</name>
    <dbReference type="NCBI Taxonomy" id="144512"/>
    <lineage>
        <taxon>Eukaryota</taxon>
        <taxon>Metazoa</taxon>
        <taxon>Ecdysozoa</taxon>
        <taxon>Nematoda</taxon>
        <taxon>Enoplea</taxon>
        <taxon>Dorylaimia</taxon>
        <taxon>Trichinellida</taxon>
        <taxon>Trichinellidae</taxon>
        <taxon>Trichinella</taxon>
    </lineage>
</organism>
<accession>A0A0V0T007</accession>
<dbReference type="Proteomes" id="UP000055048">
    <property type="component" value="Unassembled WGS sequence"/>
</dbReference>
<reference evidence="1 3" key="1">
    <citation type="submission" date="2015-01" db="EMBL/GenBank/DDBJ databases">
        <title>Evolution of Trichinella species and genotypes.</title>
        <authorList>
            <person name="Korhonen P.K."/>
            <person name="Edoardo P."/>
            <person name="Giuseppe L.R."/>
            <person name="Gasser R.B."/>
        </authorList>
    </citation>
    <scope>NUCLEOTIDE SEQUENCE [LARGE SCALE GENOMIC DNA]</scope>
    <source>
        <strain evidence="1">ISS417</strain>
    </source>
</reference>
<protein>
    <submittedName>
        <fullName evidence="1">Uncharacterized protein</fullName>
    </submittedName>
</protein>
<proteinExistence type="predicted"/>
<dbReference type="AlphaFoldDB" id="A0A0V0T007"/>
<dbReference type="EMBL" id="JYDJ01001218">
    <property type="protein sequence ID" value="KRX32416.1"/>
    <property type="molecule type" value="Genomic_DNA"/>
</dbReference>